<dbReference type="InterPro" id="IPR006342">
    <property type="entry name" value="FkbM_mtfrase"/>
</dbReference>
<dbReference type="SUPFAM" id="SSF53335">
    <property type="entry name" value="S-adenosyl-L-methionine-dependent methyltransferases"/>
    <property type="match status" value="1"/>
</dbReference>
<sequence length="294" mass="33879">MIVNYLDVGARGDIYAPWSLFQDDSLKVIGFEPDPKECARLSQLYPGRVYYPHALWGSEATKNFYLYEWESTSSMYPPNEAPNRTYLERHWTGRKPKAEIEVQCVALDDVLSEADAPDFIKLDTQGSEYEILQGARKILTKNQPLVLAETWCTEVYKGAPLTHDVMRLMHELGYELFDLNVAAAWRYGPKTIKSVNAKARMIGFDLLFVKRVDLHDFDNLETLLKFAGLCELFGFRDYAALSLEKSKFADTLIVKQAIDVLVANNQWETSWQRKIASKFKRLVRKNSPLWPQLH</sequence>
<dbReference type="EMBL" id="CP011409">
    <property type="protein sequence ID" value="AKZ61480.1"/>
    <property type="molecule type" value="Genomic_DNA"/>
</dbReference>
<dbReference type="PANTHER" id="PTHR36973:SF4">
    <property type="entry name" value="NODULATION PROTEIN"/>
    <property type="match status" value="1"/>
</dbReference>
<dbReference type="InterPro" id="IPR029063">
    <property type="entry name" value="SAM-dependent_MTases_sf"/>
</dbReference>
<reference evidence="3" key="1">
    <citation type="journal article" date="2015" name="Genome Announc.">
        <title>Complete Genome Sequence of Herbaspirillum hiltneri N3 (DSM 17495), Isolated from Surface-Sterilized Wheat Roots.</title>
        <authorList>
            <person name="Guizelini D."/>
            <person name="Saizaki P.M."/>
            <person name="Coimbra N.A."/>
            <person name="Weiss V.A."/>
            <person name="Faoro H."/>
            <person name="Sfeir M.Z."/>
            <person name="Baura V.A."/>
            <person name="Monteiro R.A."/>
            <person name="Chubatsu L.S."/>
            <person name="Souza E.M."/>
            <person name="Cruz L.M."/>
            <person name="Pedrosa F.O."/>
            <person name="Raittz R.T."/>
            <person name="Marchaukoski J.N."/>
            <person name="Steffens M.B."/>
        </authorList>
    </citation>
    <scope>NUCLEOTIDE SEQUENCE [LARGE SCALE GENOMIC DNA]</scope>
    <source>
        <strain evidence="3">N3</strain>
    </source>
</reference>
<dbReference type="NCBIfam" id="TIGR01444">
    <property type="entry name" value="fkbM_fam"/>
    <property type="match status" value="1"/>
</dbReference>
<evidence type="ECO:0000313" key="2">
    <source>
        <dbReference type="EMBL" id="AKZ61480.1"/>
    </source>
</evidence>
<evidence type="ECO:0000313" key="3">
    <source>
        <dbReference type="Proteomes" id="UP000063429"/>
    </source>
</evidence>
<accession>A0ABN4HRC6</accession>
<dbReference type="Proteomes" id="UP000063429">
    <property type="component" value="Chromosome"/>
</dbReference>
<dbReference type="PANTHER" id="PTHR36973">
    <property type="entry name" value="SLL1456 PROTEIN-RELATED"/>
    <property type="match status" value="1"/>
</dbReference>
<proteinExistence type="predicted"/>
<evidence type="ECO:0000259" key="1">
    <source>
        <dbReference type="Pfam" id="PF05050"/>
    </source>
</evidence>
<gene>
    <name evidence="2" type="ORF">F506_01265</name>
</gene>
<keyword evidence="3" id="KW-1185">Reference proteome</keyword>
<dbReference type="InterPro" id="IPR053188">
    <property type="entry name" value="FkbM_Methyltransferase"/>
</dbReference>
<dbReference type="Gene3D" id="3.40.50.150">
    <property type="entry name" value="Vaccinia Virus protein VP39"/>
    <property type="match status" value="1"/>
</dbReference>
<name>A0ABN4HRC6_9BURK</name>
<organism evidence="2 3">
    <name type="scientific">Herbaspirillum hiltneri N3</name>
    <dbReference type="NCBI Taxonomy" id="1262470"/>
    <lineage>
        <taxon>Bacteria</taxon>
        <taxon>Pseudomonadati</taxon>
        <taxon>Pseudomonadota</taxon>
        <taxon>Betaproteobacteria</taxon>
        <taxon>Burkholderiales</taxon>
        <taxon>Oxalobacteraceae</taxon>
        <taxon>Herbaspirillum</taxon>
    </lineage>
</organism>
<dbReference type="Pfam" id="PF05050">
    <property type="entry name" value="Methyltransf_21"/>
    <property type="match status" value="1"/>
</dbReference>
<protein>
    <recommendedName>
        <fullName evidence="1">Methyltransferase FkbM domain-containing protein</fullName>
    </recommendedName>
</protein>
<feature type="domain" description="Methyltransferase FkbM" evidence="1">
    <location>
        <begin position="8"/>
        <end position="176"/>
    </location>
</feature>